<dbReference type="EMBL" id="BLAL01000199">
    <property type="protein sequence ID" value="GES91236.1"/>
    <property type="molecule type" value="Genomic_DNA"/>
</dbReference>
<sequence>MKTAARESIIFQHCWKEVVQTAAPLSSFMTEYHKFQLKGVGDLRGGRNENLTNDDRYLTTPNNRLGDSLQSPPHTLQQQQKDSPSSTPLTLMWQKEPANEKEKNVADMGQSKQPEKPKVKDGQTPLIQEIVDFSLFENDHEIPIAPLTPKSLSSSPLIPLMPAKPRPTLYESFDSDEEDPIYDTTGFFPSLSSIERKPLF</sequence>
<comment type="caution">
    <text evidence="2">The sequence shown here is derived from an EMBL/GenBank/DDBJ whole genome shotgun (WGS) entry which is preliminary data.</text>
</comment>
<feature type="compositionally biased region" description="Polar residues" evidence="1">
    <location>
        <begin position="59"/>
        <end position="89"/>
    </location>
</feature>
<feature type="region of interest" description="Disordered" evidence="1">
    <location>
        <begin position="41"/>
        <end position="124"/>
    </location>
</feature>
<dbReference type="Proteomes" id="UP000615446">
    <property type="component" value="Unassembled WGS sequence"/>
</dbReference>
<accession>A0A8H3QTE9</accession>
<dbReference type="AlphaFoldDB" id="A0A8H3QTE9"/>
<organism evidence="2 3">
    <name type="scientific">Rhizophagus clarus</name>
    <dbReference type="NCBI Taxonomy" id="94130"/>
    <lineage>
        <taxon>Eukaryota</taxon>
        <taxon>Fungi</taxon>
        <taxon>Fungi incertae sedis</taxon>
        <taxon>Mucoromycota</taxon>
        <taxon>Glomeromycotina</taxon>
        <taxon>Glomeromycetes</taxon>
        <taxon>Glomerales</taxon>
        <taxon>Glomeraceae</taxon>
        <taxon>Rhizophagus</taxon>
    </lineage>
</organism>
<proteinExistence type="predicted"/>
<gene>
    <name evidence="2" type="ORF">RCL2_001806800</name>
</gene>
<dbReference type="OrthoDB" id="2307640at2759"/>
<evidence type="ECO:0000313" key="2">
    <source>
        <dbReference type="EMBL" id="GES91236.1"/>
    </source>
</evidence>
<evidence type="ECO:0000313" key="3">
    <source>
        <dbReference type="Proteomes" id="UP000615446"/>
    </source>
</evidence>
<protein>
    <submittedName>
        <fullName evidence="2">Uncharacterized protein</fullName>
    </submittedName>
</protein>
<name>A0A8H3QTE9_9GLOM</name>
<evidence type="ECO:0000256" key="1">
    <source>
        <dbReference type="SAM" id="MobiDB-lite"/>
    </source>
</evidence>
<reference evidence="2" key="1">
    <citation type="submission" date="2019-10" db="EMBL/GenBank/DDBJ databases">
        <title>Conservation and host-specific expression of non-tandemly repeated heterogenous ribosome RNA gene in arbuscular mycorrhizal fungi.</title>
        <authorList>
            <person name="Maeda T."/>
            <person name="Kobayashi Y."/>
            <person name="Nakagawa T."/>
            <person name="Ezawa T."/>
            <person name="Yamaguchi K."/>
            <person name="Bino T."/>
            <person name="Nishimoto Y."/>
            <person name="Shigenobu S."/>
            <person name="Kawaguchi M."/>
        </authorList>
    </citation>
    <scope>NUCLEOTIDE SEQUENCE</scope>
    <source>
        <strain evidence="2">HR1</strain>
    </source>
</reference>